<sequence>MKKNVKEKKRILSLILAVVMVVTMMPMQAVAAATDSTVETTVEKTVEKNTDQTEKEQQPAKTGDEKDGDNPAVSVKWLPDTGEREDESKGDVQLEASLNKNGPAASADVEIRLDKEEADALAQFRNEEGQLDEAVKLTEEGLPEISMKKQENGDVHLCFTLDQDSNDLKQKIEFQVPENAEKDVEIEVTKEDVTVATEAKDDAQNGDEAEQVAFEFEGKVLSLSVPEKAAQDDEKNTPNDEENNDKEQNAPVGEENNVEDESKQPSADGQEPAKEKKQLKMDAVFANVLDAFTGNLEEAEKDITYGEGITQNVFWADNRDEEGLRPDVAAEDYWTLSYRMKEKDGDWESWTVLNGENGKLFDMDENGFPESDSASANLDGVNRYTINIKELPSKVIYTDKYGVQREFEVEWKVDPKAVNGYDREDVTEENLNTMKDKYECDLTEPGWYYVLKTEFAFDVAVRQGNKTDMSGIADAVKGHFQLMASCGENKEFHEKLKGPTETLNFTNGNPNSKMTYGNLWKYNLDGSRITYRVEEKEGTEEGKVEVQRLVPDYFAISYDNSEAPNYGAVVNKIHDGGTLYLTLTGKTDYEAVKKWNDEDVDNAQEKRPAGEVQLWRFRSGEAYTSAAPVRDAKGDILTITLDGNATQTIEFGKPEGLLGTGEPTLEKYDPEGYEYIYVAREYLDSTAKDGGDANSYDQIFGEVVEENGKLIVRDTVNNGGGNAVREDNNTFLYNGGTLTNRIADTVTVDGVKIWKAAAFQAEFEDVAVEVTLQSRPADEGEDTWQNTKEVEVLDDFYAENLSGTKFSRTMPKYDDLGRELEYRWVESKVTQGNSANLLEEREDGLYFTLNQSGKNVLYRSDSTTDEETGTLTVINSIADTIRYDVEKVWVGEDGEKIDAPEGAEVTFKIYRAVSGEGLGEPVAEFTMDGEPDSKETLVNKKLGIYAQETESWKATVKPLAEYDEEGCVYEYTLLETGDLGDYIPTYKTERDEDGNYKTTVYNGHGGNRIMVRKEWTDNSDTAHRGKVKVNVYVNKNITTEEDGKVYEKDQQIGTAILGENGVWNKLVGIGYLDPEEDVYILEEKVGDTKVPLTDYLLDSNTAPNYEDPEEPDENTTIQYQTEEHKYEATYYKEKVENESIYTVDNRRLGNVDLTAVKTWTDGKDSGKTRSELREALNDASLFLAMKVNFSEMTAREDYYEITREGYGDKTADTVTIAPNSPTEIKDKDGKGVSSVQNISFADDTSEIYFYNLPKYDKTGKIVNYEIKEVVVDQDGRVVDWNELKADYKTVYEALTKYQTSVTQTSYVVGELHDSDKQTVDVTNRLQGNKDIKWYKKWKDDYVFNEGQRPDIYLDIYQVKHVQGADGKITTETSIFQKDYKWTAEDENQKYTYWTVTLDNVPKYDSLGYEIMYYAVEKTKVNDEEFDYADVAYEMNGDPAGTETVQEKQDNNYTIKVDDKYYALQEDGTFINSIFDTVTIRGQKVWSSLPSGYEDVNLPTVTFKVLQKVSGETGDGKQIATLTIKEDQWVKLKSKGSYVFKIKFEGENVVKFNNGTPEFVSTEEHPIELPKYNSENGKLYSYELDEDVTWPEGWTSPEWTEVYDAEDSHTYRMDNVYNSTKGSLGIKKFLYLPMENDKPEAYPAVEFKLTRTYTDNTGETVKDTSFSKTEIWTSDEVEEAYEKNENSPVEWTHTFENLDIYAPNGSPYIYTVEEVKTNLNGYETYAGEGDLQVETCNQEGVKVEGLQPKTESEIQATFKNQQNETEKVTLKGKKIWQDYSDAFGFRPDDIELTVTRSADSQPDQDNGMDQDLNNKTDYDIKWTKSGDTWTYEIKGTGNDELEKYAPNGMVWKYQVTEQKDSDSKYNVTPSDGTVSGSNDGKSAINMADLTNSIKTSEPFTKKWVDSDGKTITDDYLGTDLTVTFKLQAADKPVDGEAAKWMDAGGDNGYFRTMLSDKTYNAEFSDYIFETTKTGRINDANAWKTGYFSNLPTWIKDKEDNEHEVDYRVVEVSIQYGNSDPKATQNITVIEDDGTTYKYKYSTGIFEWGVSGSVKDTETIHTNRLPTTDITVEKVWKGDNNNLYNTRPDTGRTGYDWETTFVIQKSVDNQKWENVRVKAANESAEKDLTITLYGTNSDKSVEAAIEGLPKTDLNGKDYTYRARELNTDQDQTVLKNEDTYNKTYTVTYDDPKSATDKKTTATNTLNSTKIYGEKQWNPGTLNAGKTTPVKLTAQYKTASGWKTVSSPVTVDGTPASAAVMDPTSSQYVPFHEYESWKAVWNDLPEVMPGSELKDGKTQYRVIETVPSGYVQEDAEIGKVGNYPSYIYKNVEAVSYSVEKVWGGTVKGTNVVVGLYRTITDSKGTDEDYVVKNTDGSQKTVTLNKDNSWKGNFTGLPKYDKKGNLYTYYARELTIDGKPANKETIDYIYDIVYHDQANKTKIVNIVKIDITGTKTWKDNNDTYETRPDTLTLTLYRQAAGSAGNEKVNATPEWTKNGNVWTYTYKDLPATDRDGKMYTYTVEESIPKPVSGDDRYTLSQSGNNLTNTLTGEISISGEKVWRDGNDADGKRPDSITVVLYKNGTEFKTKTIDSGDATADETWSYTFSGLDEYDTEGKRITYTVDEVLPEGYSRTVNGNTITNTQLTSLDVEKVWGGVETDAQKEVVVGLYRTTGEKDETKDAVKGSDGKQITLALNSGNGWKGTFDDLAKYDVDGDGKEIEYTYYARELTIGGNPVKEADLYKVYDYDSENEQAATYATKIVNVGKTSITGSKTWVDNGNAYQNRPDKLELTLTRQIQGGETETVNVKPTWKDTDTDKWTYTYSDLPAADEKGNKYTYKVTETVPTPKDAATSGDEYADTQNGTDFTNTLTDKIDISGEKVWRDGGNADNKRPEKITVILYANDKEVKRQEITGNSTAGSWKYTFENLDEYDKDGKRITYTVDEVLPNGYTNKVTDLDITNTQLTSLDVEKVWGGVETADQKEVVVGLYRTTGEKDETKDAVKGSDGKQVTLALNSGNGWKDTFDDLAKYDVDGDGKEIEYTYYARELTIGGEPAEKADLYIHNHDGEAKDTATYTTKIVNVGKTSGGVKLLWSFWLTDPK</sequence>
<feature type="domain" description="CNA-B" evidence="3">
    <location>
        <begin position="2551"/>
        <end position="2639"/>
    </location>
</feature>
<feature type="domain" description="CNA-B" evidence="3">
    <location>
        <begin position="1681"/>
        <end position="1724"/>
    </location>
</feature>
<feature type="compositionally biased region" description="Basic and acidic residues" evidence="1">
    <location>
        <begin position="41"/>
        <end position="69"/>
    </location>
</feature>
<dbReference type="EMBL" id="JACRYT010000010">
    <property type="protein sequence ID" value="MBC6680131.1"/>
    <property type="molecule type" value="Genomic_DNA"/>
</dbReference>
<evidence type="ECO:0000313" key="5">
    <source>
        <dbReference type="Proteomes" id="UP000602647"/>
    </source>
</evidence>
<evidence type="ECO:0000259" key="3">
    <source>
        <dbReference type="Pfam" id="PF05738"/>
    </source>
</evidence>
<keyword evidence="2" id="KW-0732">Signal</keyword>
<feature type="compositionally biased region" description="Polar residues" evidence="1">
    <location>
        <begin position="1863"/>
        <end position="1879"/>
    </location>
</feature>
<dbReference type="RefSeq" id="WP_187303234.1">
    <property type="nucleotide sequence ID" value="NZ_JACRYT010000010.1"/>
</dbReference>
<evidence type="ECO:0000256" key="2">
    <source>
        <dbReference type="SAM" id="SignalP"/>
    </source>
</evidence>
<feature type="domain" description="CNA-B" evidence="3">
    <location>
        <begin position="2872"/>
        <end position="2958"/>
    </location>
</feature>
<dbReference type="Gene3D" id="2.60.40.1140">
    <property type="entry name" value="Collagen-binding surface protein Cna, B-type domain"/>
    <property type="match status" value="10"/>
</dbReference>
<feature type="domain" description="CNA-B" evidence="3">
    <location>
        <begin position="2447"/>
        <end position="2544"/>
    </location>
</feature>
<organism evidence="4 5">
    <name type="scientific">Zhenpiania hominis</name>
    <dbReference type="NCBI Taxonomy" id="2763644"/>
    <lineage>
        <taxon>Bacteria</taxon>
        <taxon>Bacillati</taxon>
        <taxon>Bacillota</taxon>
        <taxon>Clostridia</taxon>
        <taxon>Peptostreptococcales</taxon>
        <taxon>Anaerovoracaceae</taxon>
        <taxon>Zhenpiania</taxon>
    </lineage>
</organism>
<dbReference type="InterPro" id="IPR008454">
    <property type="entry name" value="Collagen-bd_Cna-like_B-typ_dom"/>
</dbReference>
<feature type="domain" description="CNA-B" evidence="3">
    <location>
        <begin position="2765"/>
        <end position="2865"/>
    </location>
</feature>
<evidence type="ECO:0000256" key="1">
    <source>
        <dbReference type="SAM" id="MobiDB-lite"/>
    </source>
</evidence>
<dbReference type="CDD" id="cd00222">
    <property type="entry name" value="CollagenBindB"/>
    <property type="match status" value="4"/>
</dbReference>
<feature type="domain" description="CNA-B" evidence="3">
    <location>
        <begin position="2370"/>
        <end position="2414"/>
    </location>
</feature>
<dbReference type="Proteomes" id="UP000602647">
    <property type="component" value="Unassembled WGS sequence"/>
</dbReference>
<feature type="domain" description="CNA-B" evidence="3">
    <location>
        <begin position="1227"/>
        <end position="1272"/>
    </location>
</feature>
<feature type="domain" description="CNA-B" evidence="3">
    <location>
        <begin position="2645"/>
        <end position="2719"/>
    </location>
</feature>
<name>A0A923NJB4_9FIRM</name>
<feature type="domain" description="CNA-B" evidence="3">
    <location>
        <begin position="2964"/>
        <end position="3038"/>
    </location>
</feature>
<gene>
    <name evidence="4" type="ORF">H9L42_09825</name>
</gene>
<feature type="region of interest" description="Disordered" evidence="1">
    <location>
        <begin position="1859"/>
        <end position="1880"/>
    </location>
</feature>
<accession>A0A923NJB4</accession>
<feature type="chain" id="PRO_5037173843" evidence="2">
    <location>
        <begin position="32"/>
        <end position="3097"/>
    </location>
</feature>
<protein>
    <submittedName>
        <fullName evidence="4">Cna B-type domain-containing protein</fullName>
    </submittedName>
</protein>
<evidence type="ECO:0000313" key="4">
    <source>
        <dbReference type="EMBL" id="MBC6680131.1"/>
    </source>
</evidence>
<comment type="caution">
    <text evidence="4">The sequence shown here is derived from an EMBL/GenBank/DDBJ whole genome shotgun (WGS) entry which is preliminary data.</text>
</comment>
<dbReference type="SUPFAM" id="SSF49478">
    <property type="entry name" value="Cna protein B-type domain"/>
    <property type="match status" value="9"/>
</dbReference>
<feature type="signal peptide" evidence="2">
    <location>
        <begin position="1"/>
        <end position="31"/>
    </location>
</feature>
<feature type="region of interest" description="Disordered" evidence="1">
    <location>
        <begin position="223"/>
        <end position="277"/>
    </location>
</feature>
<keyword evidence="5" id="KW-1185">Reference proteome</keyword>
<proteinExistence type="predicted"/>
<feature type="compositionally biased region" description="Basic and acidic residues" evidence="1">
    <location>
        <begin position="229"/>
        <end position="238"/>
    </location>
</feature>
<feature type="region of interest" description="Disordered" evidence="1">
    <location>
        <begin position="33"/>
        <end position="91"/>
    </location>
</feature>
<reference evidence="4" key="1">
    <citation type="submission" date="2020-08" db="EMBL/GenBank/DDBJ databases">
        <title>Genome public.</title>
        <authorList>
            <person name="Liu C."/>
            <person name="Sun Q."/>
        </authorList>
    </citation>
    <scope>NUCLEOTIDE SEQUENCE</scope>
    <source>
        <strain evidence="4">BX12</strain>
    </source>
</reference>
<dbReference type="Pfam" id="PF05738">
    <property type="entry name" value="Cna_B"/>
    <property type="match status" value="9"/>
</dbReference>